<evidence type="ECO:0000313" key="3">
    <source>
        <dbReference type="Proteomes" id="UP000037035"/>
    </source>
</evidence>
<name>A0A0L6UG67_9BASI</name>
<comment type="caution">
    <text evidence="2">The sequence shown here is derived from an EMBL/GenBank/DDBJ whole genome shotgun (WGS) entry which is preliminary data.</text>
</comment>
<accession>A0A0L6UG67</accession>
<feature type="non-terminal residue" evidence="2">
    <location>
        <position position="1"/>
    </location>
</feature>
<evidence type="ECO:0000313" key="2">
    <source>
        <dbReference type="EMBL" id="KNZ46790.1"/>
    </source>
</evidence>
<keyword evidence="3" id="KW-1185">Reference proteome</keyword>
<sequence>IVLRLGFTCSLVLPCCFPSLLFFLLLQPFSLSFLRTSLGTACFSFFSCYLESIPPCAHSCHLVFLNRNILGEPVRATQTLNMTPKLVLFSSYVGFLRINDQFWKALKMGFKEYIWLLGQMSISQRNNSLSIFREYKDCNVLLGVFCLEQTHLGSFHKGLRFKKCVDLFSFMSEEYEAANLIMRSLSVSNSTGESGLHCHGASPMGAAWQMRVQIKVEILLQRGDMDFGSTVEDILFSLLVLVGREKGRVHDGIRNRHPGVLTIGVKGVWICTNCRAEGFKSTMSPKCSAVHCGDKMPPGGEVSTPTKPIHFNNDHCGNIDETAYSSMRNKQSRLKHINNNRNFLKLSMELTRVIISGLGSQIKEECSTRATTALQFISYPHYFKWGMLCSDSMILFLASRAELSTQLESPLARSKGFLWTKTKQERKQDRTGSRQEQGTGNRIGTGMGDRKRNRNRNWNWVTGTRGRDRVILEKGRRRRREHGVH</sequence>
<dbReference type="EMBL" id="LAVV01012327">
    <property type="protein sequence ID" value="KNZ46790.1"/>
    <property type="molecule type" value="Genomic_DNA"/>
</dbReference>
<feature type="compositionally biased region" description="Basic and acidic residues" evidence="1">
    <location>
        <begin position="422"/>
        <end position="433"/>
    </location>
</feature>
<evidence type="ECO:0000256" key="1">
    <source>
        <dbReference type="SAM" id="MobiDB-lite"/>
    </source>
</evidence>
<proteinExistence type="predicted"/>
<feature type="region of interest" description="Disordered" evidence="1">
    <location>
        <begin position="418"/>
        <end position="459"/>
    </location>
</feature>
<reference evidence="2 3" key="1">
    <citation type="submission" date="2015-08" db="EMBL/GenBank/DDBJ databases">
        <title>Next Generation Sequencing and Analysis of the Genome of Puccinia sorghi L Schw, the Causal Agent of Maize Common Rust.</title>
        <authorList>
            <person name="Rochi L."/>
            <person name="Burguener G."/>
            <person name="Darino M."/>
            <person name="Turjanski A."/>
            <person name="Kreff E."/>
            <person name="Dieguez M.J."/>
            <person name="Sacco F."/>
        </authorList>
    </citation>
    <scope>NUCLEOTIDE SEQUENCE [LARGE SCALE GENOMIC DNA]</scope>
    <source>
        <strain evidence="2 3">RO10H11247</strain>
    </source>
</reference>
<protein>
    <submittedName>
        <fullName evidence="2">Uncharacterized protein</fullName>
    </submittedName>
</protein>
<organism evidence="2 3">
    <name type="scientific">Puccinia sorghi</name>
    <dbReference type="NCBI Taxonomy" id="27349"/>
    <lineage>
        <taxon>Eukaryota</taxon>
        <taxon>Fungi</taxon>
        <taxon>Dikarya</taxon>
        <taxon>Basidiomycota</taxon>
        <taxon>Pucciniomycotina</taxon>
        <taxon>Pucciniomycetes</taxon>
        <taxon>Pucciniales</taxon>
        <taxon>Pucciniaceae</taxon>
        <taxon>Puccinia</taxon>
    </lineage>
</organism>
<dbReference type="VEuPathDB" id="FungiDB:VP01_694g5"/>
<dbReference type="Proteomes" id="UP000037035">
    <property type="component" value="Unassembled WGS sequence"/>
</dbReference>
<gene>
    <name evidence="2" type="ORF">VP01_694g5</name>
</gene>
<dbReference type="AlphaFoldDB" id="A0A0L6UG67"/>